<keyword evidence="2" id="KW-0378">Hydrolase</keyword>
<dbReference type="InterPro" id="IPR044930">
    <property type="entry name" value="Homing_endonuclease_His-Me"/>
</dbReference>
<evidence type="ECO:0000313" key="2">
    <source>
        <dbReference type="EMBL" id="QJA51952.1"/>
    </source>
</evidence>
<dbReference type="EMBL" id="MT144301">
    <property type="protein sequence ID" value="QJA51952.1"/>
    <property type="molecule type" value="Genomic_DNA"/>
</dbReference>
<organism evidence="2">
    <name type="scientific">viral metagenome</name>
    <dbReference type="NCBI Taxonomy" id="1070528"/>
    <lineage>
        <taxon>unclassified sequences</taxon>
        <taxon>metagenomes</taxon>
        <taxon>organismal metagenomes</taxon>
    </lineage>
</organism>
<proteinExistence type="predicted"/>
<keyword evidence="2" id="KW-0540">Nuclease</keyword>
<feature type="domain" description="HNH nuclease" evidence="1">
    <location>
        <begin position="47"/>
        <end position="90"/>
    </location>
</feature>
<name>A0A6H1ZWW3_9ZZZZ</name>
<dbReference type="SUPFAM" id="SSF54060">
    <property type="entry name" value="His-Me finger endonucleases"/>
    <property type="match status" value="1"/>
</dbReference>
<dbReference type="Gene3D" id="3.90.75.10">
    <property type="entry name" value="Homing Intron 3 (I-ppo) Encoded Endonuclease, Chain A"/>
    <property type="match status" value="1"/>
</dbReference>
<sequence>MAYKHFESESDRFWSKVKTGSENDCWEWQASLSSGYGRFQYPSGEERAHRVAWKLSNNSDIPDGKIILHLCNNRRCCNPKHLKCSTRSENIRMAYRDGLKTHVEGKPSRFYEGEIWLIRRLHNAGFHKETIGAMFKCSRQQVHYLINNTPNILRT</sequence>
<protein>
    <submittedName>
        <fullName evidence="2">Putative homing endonuclease</fullName>
    </submittedName>
</protein>
<evidence type="ECO:0000313" key="3">
    <source>
        <dbReference type="EMBL" id="QJA87164.1"/>
    </source>
</evidence>
<dbReference type="InterPro" id="IPR003615">
    <property type="entry name" value="HNH_nuc"/>
</dbReference>
<dbReference type="EMBL" id="MT142686">
    <property type="protein sequence ID" value="QJA87164.1"/>
    <property type="molecule type" value="Genomic_DNA"/>
</dbReference>
<gene>
    <name evidence="3" type="ORF">MM415B03040_0002</name>
    <name evidence="2" type="ORF">TM448A02405_0007</name>
</gene>
<dbReference type="AlphaFoldDB" id="A0A6H1ZWW3"/>
<dbReference type="Pfam" id="PF13392">
    <property type="entry name" value="HNH_3"/>
    <property type="match status" value="1"/>
</dbReference>
<accession>A0A6H1ZWW3</accession>
<dbReference type="GO" id="GO:0004519">
    <property type="term" value="F:endonuclease activity"/>
    <property type="evidence" value="ECO:0007669"/>
    <property type="project" value="UniProtKB-KW"/>
</dbReference>
<keyword evidence="2" id="KW-0255">Endonuclease</keyword>
<dbReference type="InterPro" id="IPR044925">
    <property type="entry name" value="His-Me_finger_sf"/>
</dbReference>
<evidence type="ECO:0000259" key="1">
    <source>
        <dbReference type="Pfam" id="PF13392"/>
    </source>
</evidence>
<reference evidence="2" key="1">
    <citation type="submission" date="2020-03" db="EMBL/GenBank/DDBJ databases">
        <title>The deep terrestrial virosphere.</title>
        <authorList>
            <person name="Holmfeldt K."/>
            <person name="Nilsson E."/>
            <person name="Simone D."/>
            <person name="Lopez-Fernandez M."/>
            <person name="Wu X."/>
            <person name="de Brujin I."/>
            <person name="Lundin D."/>
            <person name="Andersson A."/>
            <person name="Bertilsson S."/>
            <person name="Dopson M."/>
        </authorList>
    </citation>
    <scope>NUCLEOTIDE SEQUENCE</scope>
    <source>
        <strain evidence="3">MM415B03040</strain>
        <strain evidence="2">TM448A02405</strain>
    </source>
</reference>